<feature type="signal peptide" evidence="5">
    <location>
        <begin position="1"/>
        <end position="23"/>
    </location>
</feature>
<feature type="region of interest" description="Disordered" evidence="4">
    <location>
        <begin position="22"/>
        <end position="50"/>
    </location>
</feature>
<dbReference type="PANTHER" id="PTHR24369">
    <property type="entry name" value="ANTIGEN BSP, PUTATIVE-RELATED"/>
    <property type="match status" value="1"/>
</dbReference>
<dbReference type="AlphaFoldDB" id="A0AAY5KGY1"/>
<feature type="domain" description="LRRCT" evidence="6">
    <location>
        <begin position="193"/>
        <end position="243"/>
    </location>
</feature>
<dbReference type="Gene3D" id="3.80.10.10">
    <property type="entry name" value="Ribonuclease Inhibitor"/>
    <property type="match status" value="2"/>
</dbReference>
<feature type="chain" id="PRO_5044209273" description="LRRCT domain-containing protein" evidence="5">
    <location>
        <begin position="24"/>
        <end position="482"/>
    </location>
</feature>
<protein>
    <recommendedName>
        <fullName evidence="6">LRRCT domain-containing protein</fullName>
    </recommendedName>
</protein>
<dbReference type="InterPro" id="IPR050541">
    <property type="entry name" value="LRR_TM_domain-containing"/>
</dbReference>
<dbReference type="Pfam" id="PF13855">
    <property type="entry name" value="LRR_8"/>
    <property type="match status" value="2"/>
</dbReference>
<sequence>MHVTSPFLLALLVLLLLPPSTQPRKASQGKGLRVGRHRHRQNRNRDSSDQATFFQSSTVQFWVRGGGRQGRSGDSSHKGPDCSEFSNPGNLFMDCQGRKLSSIPSALSFSRPPDHLLLARNLIQALRNRAFSGYEGLRSLDLQQNRISVLEEEAFLGLTHLTSLLLQHNHLSTLSEEALIPMQSLRYLRLHDNPWSCHCTLESLVRTLQVPSNRNLGNHARCEEPFRLRGRKLKRVDPELLCLEPEPISATADPKGEDGRNATVPLQPSPFRSKPDATTVCHTYLFPTPHMDCRSRDLTEVPSDIPREIVRMDLSQNSLRRLKGRDFVEASRLRSLNLSHNNLEDMDTASLSGLLHLHELDLSNNSLRFFHYGVLEDLYFLSLLRLDGNPWVCDYSIHYLVYWLRLHPGVTHSGLLCHSPPELRGKSVEDYVHSYNRACSQTEQTDPELWNTAMELQVSLEEKEVEPANLRRPQKYRLTRLN</sequence>
<reference evidence="7" key="3">
    <citation type="submission" date="2025-09" db="UniProtKB">
        <authorList>
            <consortium name="Ensembl"/>
        </authorList>
    </citation>
    <scope>IDENTIFICATION</scope>
</reference>
<dbReference type="PANTHER" id="PTHR24369:SF210">
    <property type="entry name" value="CHAOPTIN-RELATED"/>
    <property type="match status" value="1"/>
</dbReference>
<evidence type="ECO:0000313" key="7">
    <source>
        <dbReference type="Ensembl" id="ENSELUP00000087520.1"/>
    </source>
</evidence>
<reference evidence="7" key="2">
    <citation type="submission" date="2025-08" db="UniProtKB">
        <authorList>
            <consortium name="Ensembl"/>
        </authorList>
    </citation>
    <scope>IDENTIFICATION</scope>
</reference>
<keyword evidence="2 5" id="KW-0732">Signal</keyword>
<dbReference type="PROSITE" id="PS51450">
    <property type="entry name" value="LRR"/>
    <property type="match status" value="3"/>
</dbReference>
<reference evidence="7 8" key="1">
    <citation type="submission" date="2020-02" db="EMBL/GenBank/DDBJ databases">
        <title>Esox lucius (northern pike) genome, fEsoLuc1, primary haplotype.</title>
        <authorList>
            <person name="Myers G."/>
            <person name="Karagic N."/>
            <person name="Meyer A."/>
            <person name="Pippel M."/>
            <person name="Reichard M."/>
            <person name="Winkler S."/>
            <person name="Tracey A."/>
            <person name="Sims Y."/>
            <person name="Howe K."/>
            <person name="Rhie A."/>
            <person name="Formenti G."/>
            <person name="Durbin R."/>
            <person name="Fedrigo O."/>
            <person name="Jarvis E.D."/>
        </authorList>
    </citation>
    <scope>NUCLEOTIDE SEQUENCE [LARGE SCALE GENOMIC DNA]</scope>
</reference>
<evidence type="ECO:0000256" key="5">
    <source>
        <dbReference type="SAM" id="SignalP"/>
    </source>
</evidence>
<feature type="domain" description="LRRCT" evidence="6">
    <location>
        <begin position="389"/>
        <end position="440"/>
    </location>
</feature>
<dbReference type="Pfam" id="PF01463">
    <property type="entry name" value="LRRCT"/>
    <property type="match status" value="2"/>
</dbReference>
<evidence type="ECO:0000256" key="4">
    <source>
        <dbReference type="SAM" id="MobiDB-lite"/>
    </source>
</evidence>
<organism evidence="7 8">
    <name type="scientific">Esox lucius</name>
    <name type="common">Northern pike</name>
    <dbReference type="NCBI Taxonomy" id="8010"/>
    <lineage>
        <taxon>Eukaryota</taxon>
        <taxon>Metazoa</taxon>
        <taxon>Chordata</taxon>
        <taxon>Craniata</taxon>
        <taxon>Vertebrata</taxon>
        <taxon>Euteleostomi</taxon>
        <taxon>Actinopterygii</taxon>
        <taxon>Neopterygii</taxon>
        <taxon>Teleostei</taxon>
        <taxon>Protacanthopterygii</taxon>
        <taxon>Esociformes</taxon>
        <taxon>Esocidae</taxon>
        <taxon>Esox</taxon>
    </lineage>
</organism>
<feature type="compositionally biased region" description="Basic residues" evidence="4">
    <location>
        <begin position="33"/>
        <end position="42"/>
    </location>
</feature>
<evidence type="ECO:0000313" key="8">
    <source>
        <dbReference type="Proteomes" id="UP000265140"/>
    </source>
</evidence>
<dbReference type="Ensembl" id="ENSELUT00000093495.1">
    <property type="protein sequence ID" value="ENSELUP00000087520.1"/>
    <property type="gene ID" value="ENSELUG00000023487.3"/>
</dbReference>
<feature type="region of interest" description="Disordered" evidence="4">
    <location>
        <begin position="248"/>
        <end position="272"/>
    </location>
</feature>
<dbReference type="PRINTS" id="PR00019">
    <property type="entry name" value="LEURICHRPT"/>
</dbReference>
<dbReference type="RefSeq" id="XP_019896161.2">
    <property type="nucleotide sequence ID" value="XM_020040602.2"/>
</dbReference>
<dbReference type="GeneTree" id="ENSGT00940000156400"/>
<dbReference type="SMART" id="SM00369">
    <property type="entry name" value="LRR_TYP"/>
    <property type="match status" value="5"/>
</dbReference>
<dbReference type="InterPro" id="IPR003591">
    <property type="entry name" value="Leu-rich_rpt_typical-subtyp"/>
</dbReference>
<keyword evidence="3" id="KW-0677">Repeat</keyword>
<name>A0AAY5KGY1_ESOLU</name>
<dbReference type="InterPro" id="IPR032675">
    <property type="entry name" value="LRR_dom_sf"/>
</dbReference>
<dbReference type="GeneID" id="105022167"/>
<accession>A0AAY5KGY1</accession>
<evidence type="ECO:0000259" key="6">
    <source>
        <dbReference type="SMART" id="SM00082"/>
    </source>
</evidence>
<keyword evidence="8" id="KW-1185">Reference proteome</keyword>
<dbReference type="Proteomes" id="UP000265140">
    <property type="component" value="Chromosome 19"/>
</dbReference>
<evidence type="ECO:0000256" key="3">
    <source>
        <dbReference type="ARBA" id="ARBA00022737"/>
    </source>
</evidence>
<dbReference type="GO" id="GO:0005886">
    <property type="term" value="C:plasma membrane"/>
    <property type="evidence" value="ECO:0007669"/>
    <property type="project" value="TreeGrafter"/>
</dbReference>
<keyword evidence="1" id="KW-0433">Leucine-rich repeat</keyword>
<dbReference type="InterPro" id="IPR001611">
    <property type="entry name" value="Leu-rich_rpt"/>
</dbReference>
<evidence type="ECO:0000256" key="2">
    <source>
        <dbReference type="ARBA" id="ARBA00022729"/>
    </source>
</evidence>
<proteinExistence type="predicted"/>
<dbReference type="SMART" id="SM00082">
    <property type="entry name" value="LRRCT"/>
    <property type="match status" value="2"/>
</dbReference>
<dbReference type="SUPFAM" id="SSF52058">
    <property type="entry name" value="L domain-like"/>
    <property type="match status" value="1"/>
</dbReference>
<evidence type="ECO:0000256" key="1">
    <source>
        <dbReference type="ARBA" id="ARBA00022614"/>
    </source>
</evidence>
<dbReference type="InterPro" id="IPR000483">
    <property type="entry name" value="Cys-rich_flank_reg_C"/>
</dbReference>